<evidence type="ECO:0000256" key="12">
    <source>
        <dbReference type="SAM" id="Coils"/>
    </source>
</evidence>
<evidence type="ECO:0000256" key="10">
    <source>
        <dbReference type="ARBA" id="ARBA00023242"/>
    </source>
</evidence>
<dbReference type="InterPro" id="IPR042343">
    <property type="entry name" value="BANP"/>
</dbReference>
<dbReference type="PANTHER" id="PTHR16243:SF2">
    <property type="entry name" value="PROTEIN BANP"/>
    <property type="match status" value="1"/>
</dbReference>
<sequence length="415" mass="46387">MADSHLEPPSSGCVSSLFVDVHDPLHQNPVEEHVAAGIVQAELDSAAHDAIEPSPKRVKSEEDAFTETITIDWGDENVKQTLYNVNRALTLRLEDLEHKYAVLLNMLHNQNKRFELQAKEDKSSGNRGRGSAVVVGLPQGNGAQVKNAFTTPGGNVTLITLNNEDDYPSGVWLGDETNPELRVRVPITPSDLLHIHSNCRTPEKMALTLLDYLFDREIQATSNLSGTGKHGKKQLDPLKIYGIRCHLIHKFNIREQDWHRIRLNIDSKCRTAHRRKMRGQPMIVKNFKDSGKDEEFVTYTTTALHDENVLPVHGIQEALTIGDNSELQIIHATEEQLLKLQQSHQIQILDDNQVSAELLQQFQGPNRVISVSVAPSVDDPPPVTSDVIEYEDHSSQLQVIEPEIQHSSDSTSHGL</sequence>
<dbReference type="Gene3D" id="1.10.10.2590">
    <property type="entry name" value="BEN domain"/>
    <property type="match status" value="1"/>
</dbReference>
<dbReference type="OrthoDB" id="10052653at2759"/>
<dbReference type="EMBL" id="VXIV02003214">
    <property type="protein sequence ID" value="KAF6019716.1"/>
    <property type="molecule type" value="Genomic_DNA"/>
</dbReference>
<evidence type="ECO:0000256" key="7">
    <source>
        <dbReference type="ARBA" id="ARBA00023054"/>
    </source>
</evidence>
<comment type="caution">
    <text evidence="14">The sequence shown here is derived from an EMBL/GenBank/DDBJ whole genome shotgun (WGS) entry which is preliminary data.</text>
</comment>
<dbReference type="GO" id="GO:0034504">
    <property type="term" value="P:protein localization to nucleus"/>
    <property type="evidence" value="ECO:0007669"/>
    <property type="project" value="TreeGrafter"/>
</dbReference>
<dbReference type="PROSITE" id="PS51457">
    <property type="entry name" value="BEN"/>
    <property type="match status" value="1"/>
</dbReference>
<evidence type="ECO:0000256" key="9">
    <source>
        <dbReference type="ARBA" id="ARBA00023163"/>
    </source>
</evidence>
<evidence type="ECO:0000313" key="15">
    <source>
        <dbReference type="Proteomes" id="UP000593567"/>
    </source>
</evidence>
<reference evidence="14" key="1">
    <citation type="submission" date="2020-06" db="EMBL/GenBank/DDBJ databases">
        <title>Draft genome of Bugula neritina, a colonial animal packing powerful symbionts and potential medicines.</title>
        <authorList>
            <person name="Rayko M."/>
        </authorList>
    </citation>
    <scope>NUCLEOTIDE SEQUENCE [LARGE SCALE GENOMIC DNA]</scope>
    <source>
        <strain evidence="14">Kwan_BN1</strain>
    </source>
</reference>
<organism evidence="14 15">
    <name type="scientific">Bugula neritina</name>
    <name type="common">Brown bryozoan</name>
    <name type="synonym">Sertularia neritina</name>
    <dbReference type="NCBI Taxonomy" id="10212"/>
    <lineage>
        <taxon>Eukaryota</taxon>
        <taxon>Metazoa</taxon>
        <taxon>Spiralia</taxon>
        <taxon>Lophotrochozoa</taxon>
        <taxon>Bryozoa</taxon>
        <taxon>Gymnolaemata</taxon>
        <taxon>Cheilostomatida</taxon>
        <taxon>Flustrina</taxon>
        <taxon>Buguloidea</taxon>
        <taxon>Bugulidae</taxon>
        <taxon>Bugula</taxon>
    </lineage>
</organism>
<dbReference type="GO" id="GO:0003677">
    <property type="term" value="F:DNA binding"/>
    <property type="evidence" value="ECO:0007669"/>
    <property type="project" value="UniProtKB-KW"/>
</dbReference>
<keyword evidence="7 12" id="KW-0175">Coiled coil</keyword>
<dbReference type="Pfam" id="PF10523">
    <property type="entry name" value="BEN"/>
    <property type="match status" value="1"/>
</dbReference>
<keyword evidence="5" id="KW-0156">Chromatin regulator</keyword>
<evidence type="ECO:0000256" key="6">
    <source>
        <dbReference type="ARBA" id="ARBA00023015"/>
    </source>
</evidence>
<accession>A0A7J7J1U6</accession>
<proteinExistence type="inferred from homology"/>
<name>A0A7J7J1U6_BUGNE</name>
<feature type="coiled-coil region" evidence="12">
    <location>
        <begin position="79"/>
        <end position="113"/>
    </location>
</feature>
<keyword evidence="11" id="KW-0131">Cell cycle</keyword>
<keyword evidence="8" id="KW-0238">DNA-binding</keyword>
<dbReference type="GO" id="GO:0005634">
    <property type="term" value="C:nucleus"/>
    <property type="evidence" value="ECO:0007669"/>
    <property type="project" value="UniProtKB-SubCell"/>
</dbReference>
<gene>
    <name evidence="14" type="ORF">EB796_021944</name>
</gene>
<evidence type="ECO:0000256" key="1">
    <source>
        <dbReference type="ARBA" id="ARBA00004123"/>
    </source>
</evidence>
<dbReference type="GO" id="GO:0006325">
    <property type="term" value="P:chromatin organization"/>
    <property type="evidence" value="ECO:0007669"/>
    <property type="project" value="UniProtKB-KW"/>
</dbReference>
<dbReference type="InterPro" id="IPR018379">
    <property type="entry name" value="BEN_domain"/>
</dbReference>
<comment type="similarity">
    <text evidence="2">Belongs to the BANP/SMAR1 family.</text>
</comment>
<keyword evidence="10" id="KW-0539">Nucleus</keyword>
<keyword evidence="4" id="KW-0678">Repressor</keyword>
<evidence type="ECO:0000313" key="14">
    <source>
        <dbReference type="EMBL" id="KAF6019716.1"/>
    </source>
</evidence>
<evidence type="ECO:0000256" key="2">
    <source>
        <dbReference type="ARBA" id="ARBA00009735"/>
    </source>
</evidence>
<dbReference type="SMART" id="SM01025">
    <property type="entry name" value="BEN"/>
    <property type="match status" value="1"/>
</dbReference>
<comment type="subcellular location">
    <subcellularLocation>
        <location evidence="1">Nucleus</location>
    </subcellularLocation>
</comment>
<evidence type="ECO:0000256" key="5">
    <source>
        <dbReference type="ARBA" id="ARBA00022853"/>
    </source>
</evidence>
<evidence type="ECO:0000256" key="11">
    <source>
        <dbReference type="ARBA" id="ARBA00023306"/>
    </source>
</evidence>
<keyword evidence="6" id="KW-0805">Transcription regulation</keyword>
<dbReference type="FunFam" id="1.10.10.2590:FF:000001">
    <property type="entry name" value="protein BANP isoform X1"/>
    <property type="match status" value="1"/>
</dbReference>
<dbReference type="Proteomes" id="UP000593567">
    <property type="component" value="Unassembled WGS sequence"/>
</dbReference>
<dbReference type="AlphaFoldDB" id="A0A7J7J1U6"/>
<evidence type="ECO:0000256" key="3">
    <source>
        <dbReference type="ARBA" id="ARBA00015794"/>
    </source>
</evidence>
<evidence type="ECO:0000256" key="4">
    <source>
        <dbReference type="ARBA" id="ARBA00022491"/>
    </source>
</evidence>
<keyword evidence="15" id="KW-1185">Reference proteome</keyword>
<dbReference type="GO" id="GO:0042177">
    <property type="term" value="P:negative regulation of protein catabolic process"/>
    <property type="evidence" value="ECO:0007669"/>
    <property type="project" value="TreeGrafter"/>
</dbReference>
<evidence type="ECO:0000256" key="8">
    <source>
        <dbReference type="ARBA" id="ARBA00023125"/>
    </source>
</evidence>
<feature type="domain" description="BEN" evidence="13">
    <location>
        <begin position="180"/>
        <end position="276"/>
    </location>
</feature>
<keyword evidence="9" id="KW-0804">Transcription</keyword>
<protein>
    <recommendedName>
        <fullName evidence="3">Protein BANP</fullName>
    </recommendedName>
</protein>
<evidence type="ECO:0000259" key="13">
    <source>
        <dbReference type="PROSITE" id="PS51457"/>
    </source>
</evidence>
<dbReference type="PANTHER" id="PTHR16243">
    <property type="entry name" value="BTG3-ASSOCIATED NUCLEAR PROTEIN BANP"/>
    <property type="match status" value="1"/>
</dbReference>